<dbReference type="InterPro" id="IPR014036">
    <property type="entry name" value="DeoR-like_C"/>
</dbReference>
<dbReference type="Gene3D" id="1.10.10.10">
    <property type="entry name" value="Winged helix-like DNA-binding domain superfamily/Winged helix DNA-binding domain"/>
    <property type="match status" value="1"/>
</dbReference>
<dbReference type="InterPro" id="IPR050313">
    <property type="entry name" value="Carb_Metab_HTH_regulators"/>
</dbReference>
<keyword evidence="1" id="KW-0805">Transcription regulation</keyword>
<dbReference type="RefSeq" id="WP_160042774.1">
    <property type="nucleotide sequence ID" value="NZ_BORQ01000003.1"/>
</dbReference>
<evidence type="ECO:0000256" key="2">
    <source>
        <dbReference type="ARBA" id="ARBA00023163"/>
    </source>
</evidence>
<name>A0A919XJI5_9BACL</name>
<dbReference type="AlphaFoldDB" id="A0A919XJI5"/>
<dbReference type="InterPro" id="IPR037171">
    <property type="entry name" value="NagB/RpiA_transferase-like"/>
</dbReference>
<evidence type="ECO:0000313" key="4">
    <source>
        <dbReference type="EMBL" id="GIO31897.1"/>
    </source>
</evidence>
<evidence type="ECO:0000256" key="1">
    <source>
        <dbReference type="ARBA" id="ARBA00023015"/>
    </source>
</evidence>
<dbReference type="PANTHER" id="PTHR30363:SF51">
    <property type="entry name" value="HTH-TYPE TRANSCRIPTIONAL REPRESSOR GLCR"/>
    <property type="match status" value="1"/>
</dbReference>
<keyword evidence="2" id="KW-0804">Transcription</keyword>
<dbReference type="GO" id="GO:0003700">
    <property type="term" value="F:DNA-binding transcription factor activity"/>
    <property type="evidence" value="ECO:0007669"/>
    <property type="project" value="InterPro"/>
</dbReference>
<dbReference type="PANTHER" id="PTHR30363">
    <property type="entry name" value="HTH-TYPE TRANSCRIPTIONAL REGULATOR SRLR-RELATED"/>
    <property type="match status" value="1"/>
</dbReference>
<dbReference type="SUPFAM" id="SSF100950">
    <property type="entry name" value="NagB/RpiA/CoA transferase-like"/>
    <property type="match status" value="1"/>
</dbReference>
<proteinExistence type="predicted"/>
<dbReference type="Pfam" id="PF00455">
    <property type="entry name" value="DeoRC"/>
    <property type="match status" value="1"/>
</dbReference>
<dbReference type="InterPro" id="IPR036390">
    <property type="entry name" value="WH_DNA-bd_sf"/>
</dbReference>
<dbReference type="Pfam" id="PF08220">
    <property type="entry name" value="HTH_DeoR"/>
    <property type="match status" value="1"/>
</dbReference>
<comment type="caution">
    <text evidence="4">The sequence shown here is derived from an EMBL/GenBank/DDBJ whole genome shotgun (WGS) entry which is preliminary data.</text>
</comment>
<dbReference type="SUPFAM" id="SSF46785">
    <property type="entry name" value="Winged helix' DNA-binding domain"/>
    <property type="match status" value="1"/>
</dbReference>
<accession>A0A919XJI5</accession>
<dbReference type="EMBL" id="BORQ01000003">
    <property type="protein sequence ID" value="GIO31897.1"/>
    <property type="molecule type" value="Genomic_DNA"/>
</dbReference>
<evidence type="ECO:0000313" key="5">
    <source>
        <dbReference type="Proteomes" id="UP000679779"/>
    </source>
</evidence>
<dbReference type="PRINTS" id="PR00037">
    <property type="entry name" value="HTHLACR"/>
</dbReference>
<gene>
    <name evidence="4" type="ORF">J2TS6_30380</name>
</gene>
<organism evidence="4 5">
    <name type="scientific">Paenibacillus albilobatus</name>
    <dbReference type="NCBI Taxonomy" id="2716884"/>
    <lineage>
        <taxon>Bacteria</taxon>
        <taxon>Bacillati</taxon>
        <taxon>Bacillota</taxon>
        <taxon>Bacilli</taxon>
        <taxon>Bacillales</taxon>
        <taxon>Paenibacillaceae</taxon>
        <taxon>Paenibacillus</taxon>
    </lineage>
</organism>
<keyword evidence="5" id="KW-1185">Reference proteome</keyword>
<protein>
    <submittedName>
        <fullName evidence="4">DeoR family transcriptional regulator</fullName>
    </submittedName>
</protein>
<dbReference type="PROSITE" id="PS51000">
    <property type="entry name" value="HTH_DEOR_2"/>
    <property type="match status" value="1"/>
</dbReference>
<feature type="domain" description="HTH deoR-type" evidence="3">
    <location>
        <begin position="3"/>
        <end position="58"/>
    </location>
</feature>
<reference evidence="4" key="1">
    <citation type="submission" date="2021-03" db="EMBL/GenBank/DDBJ databases">
        <title>Antimicrobial resistance genes in bacteria isolated from Japanese honey, and their potential for conferring macrolide and lincosamide resistance in the American foulbrood pathogen Paenibacillus larvae.</title>
        <authorList>
            <person name="Okamoto M."/>
            <person name="Kumagai M."/>
            <person name="Kanamori H."/>
            <person name="Takamatsu D."/>
        </authorList>
    </citation>
    <scope>NUCLEOTIDE SEQUENCE</scope>
    <source>
        <strain evidence="4">J2TS6</strain>
    </source>
</reference>
<dbReference type="SMART" id="SM01134">
    <property type="entry name" value="DeoRC"/>
    <property type="match status" value="1"/>
</dbReference>
<dbReference type="InterPro" id="IPR001034">
    <property type="entry name" value="DeoR_HTH"/>
</dbReference>
<dbReference type="InterPro" id="IPR036388">
    <property type="entry name" value="WH-like_DNA-bd_sf"/>
</dbReference>
<evidence type="ECO:0000259" key="3">
    <source>
        <dbReference type="PROSITE" id="PS51000"/>
    </source>
</evidence>
<dbReference type="SMART" id="SM00420">
    <property type="entry name" value="HTH_DEOR"/>
    <property type="match status" value="1"/>
</dbReference>
<sequence>MLAEERRQRILELLAKDGRVIAKDLAVMFGLSIDSIRRDLTLMEEQGLLQKTYGGAIPLTPPPKVRTLAQPRSIRYGNAASHQDAISKYAASLIQKHDTVFIGGAGIQYGMLKFLPDDIPFTIVTNSLTIAESIRNLHHIEAYLVGGKLRANGDSMIDTIANEMIKKFNFDIGFVTGGGIALNGISTATPEGAALTRAVAEVSRRTVCLAPHEKMGVQMFATSIPLHHIDLLITDQGASDKTIREIESLNVKIMIADETDPDEGEAEHESD</sequence>
<dbReference type="Proteomes" id="UP000679779">
    <property type="component" value="Unassembled WGS sequence"/>
</dbReference>